<keyword evidence="3" id="KW-1185">Reference proteome</keyword>
<organism evidence="2 3">
    <name type="scientific">Mariniblastus fucicola</name>
    <dbReference type="NCBI Taxonomy" id="980251"/>
    <lineage>
        <taxon>Bacteria</taxon>
        <taxon>Pseudomonadati</taxon>
        <taxon>Planctomycetota</taxon>
        <taxon>Planctomycetia</taxon>
        <taxon>Pirellulales</taxon>
        <taxon>Pirellulaceae</taxon>
        <taxon>Mariniblastus</taxon>
    </lineage>
</organism>
<dbReference type="InterPro" id="IPR025248">
    <property type="entry name" value="DUF4007"/>
</dbReference>
<feature type="domain" description="DUF4007" evidence="1">
    <location>
        <begin position="8"/>
        <end position="300"/>
    </location>
</feature>
<dbReference type="STRING" id="980251.GCA_001642875_01450"/>
<reference evidence="2 3" key="1">
    <citation type="submission" date="2019-08" db="EMBL/GenBank/DDBJ databases">
        <title>Deep-cultivation of Planctomycetes and their phenomic and genomic characterization uncovers novel biology.</title>
        <authorList>
            <person name="Wiegand S."/>
            <person name="Jogler M."/>
            <person name="Boedeker C."/>
            <person name="Pinto D."/>
            <person name="Vollmers J."/>
            <person name="Rivas-Marin E."/>
            <person name="Kohn T."/>
            <person name="Peeters S.H."/>
            <person name="Heuer A."/>
            <person name="Rast P."/>
            <person name="Oberbeckmann S."/>
            <person name="Bunk B."/>
            <person name="Jeske O."/>
            <person name="Meyerdierks A."/>
            <person name="Storesund J.E."/>
            <person name="Kallscheuer N."/>
            <person name="Luecker S."/>
            <person name="Lage O.M."/>
            <person name="Pohl T."/>
            <person name="Merkel B.J."/>
            <person name="Hornburger P."/>
            <person name="Mueller R.-W."/>
            <person name="Bruemmer F."/>
            <person name="Labrenz M."/>
            <person name="Spormann A.M."/>
            <person name="Op den Camp H."/>
            <person name="Overmann J."/>
            <person name="Amann R."/>
            <person name="Jetten M.S.M."/>
            <person name="Mascher T."/>
            <person name="Medema M.H."/>
            <person name="Devos D.P."/>
            <person name="Kaster A.-K."/>
            <person name="Ovreas L."/>
            <person name="Rohde M."/>
            <person name="Galperin M.Y."/>
            <person name="Jogler C."/>
        </authorList>
    </citation>
    <scope>NUCLEOTIDE SEQUENCE [LARGE SCALE GENOMIC DNA]</scope>
    <source>
        <strain evidence="2 3">FC18</strain>
    </source>
</reference>
<accession>A0A5B9PFE6</accession>
<dbReference type="EMBL" id="CP042912">
    <property type="protein sequence ID" value="QEG25148.1"/>
    <property type="molecule type" value="Genomic_DNA"/>
</dbReference>
<dbReference type="Pfam" id="PF13182">
    <property type="entry name" value="DUF4007"/>
    <property type="match status" value="1"/>
</dbReference>
<dbReference type="Proteomes" id="UP000322214">
    <property type="component" value="Chromosome"/>
</dbReference>
<evidence type="ECO:0000313" key="2">
    <source>
        <dbReference type="EMBL" id="QEG25148.1"/>
    </source>
</evidence>
<proteinExistence type="predicted"/>
<dbReference type="RefSeq" id="WP_075084242.1">
    <property type="nucleotide sequence ID" value="NZ_CP042912.1"/>
</dbReference>
<name>A0A5B9PFE6_9BACT</name>
<dbReference type="AlphaFoldDB" id="A0A5B9PFE6"/>
<dbReference type="OrthoDB" id="747541at2"/>
<dbReference type="KEGG" id="mff:MFFC18_50720"/>
<sequence>MDGRNYRFSGHETFPCRYAWLPKGVSALRDNDLVFSQMDDAIVLMGLGKNMVKALRFWVTAMKVAEPKPNVRHGFQVSAFGEKIFGTKRKKGYDPYLEDISTLWLLHWQLCSHDDEPIFAWEFLVSRFQDAEIRKSNVVPIIAREAQQLDRPLSPVTLAQHFDVFLHSYVPTRGNKSAIVEDSLDCPLTELELIQYIGKRESDDGKSEPAYAFRREPKPEISPALFAYCLNDFWNRLRPNASSISLKDIATSVGSPGQVFKLPEDDIRERLFAIEKDTGGDFKFSDSSMIEQVSRTEGVEVDLLECVYHGGLVNA</sequence>
<protein>
    <recommendedName>
        <fullName evidence="1">DUF4007 domain-containing protein</fullName>
    </recommendedName>
</protein>
<gene>
    <name evidence="2" type="ORF">MFFC18_50720</name>
</gene>
<evidence type="ECO:0000313" key="3">
    <source>
        <dbReference type="Proteomes" id="UP000322214"/>
    </source>
</evidence>
<evidence type="ECO:0000259" key="1">
    <source>
        <dbReference type="Pfam" id="PF13182"/>
    </source>
</evidence>